<reference evidence="2" key="1">
    <citation type="submission" date="2023-06" db="EMBL/GenBank/DDBJ databases">
        <title>Survivors Of The Sea: Transcriptome response of Skeletonema marinoi to long-term dormancy.</title>
        <authorList>
            <person name="Pinder M.I.M."/>
            <person name="Kourtchenko O."/>
            <person name="Robertson E.K."/>
            <person name="Larsson T."/>
            <person name="Maumus F."/>
            <person name="Osuna-Cruz C.M."/>
            <person name="Vancaester E."/>
            <person name="Stenow R."/>
            <person name="Vandepoele K."/>
            <person name="Ploug H."/>
            <person name="Bruchert V."/>
            <person name="Godhe A."/>
            <person name="Topel M."/>
        </authorList>
    </citation>
    <scope>NUCLEOTIDE SEQUENCE</scope>
    <source>
        <strain evidence="2">R05AC</strain>
    </source>
</reference>
<accession>A0AAD8YJJ0</accession>
<organism evidence="2 3">
    <name type="scientific">Skeletonema marinoi</name>
    <dbReference type="NCBI Taxonomy" id="267567"/>
    <lineage>
        <taxon>Eukaryota</taxon>
        <taxon>Sar</taxon>
        <taxon>Stramenopiles</taxon>
        <taxon>Ochrophyta</taxon>
        <taxon>Bacillariophyta</taxon>
        <taxon>Coscinodiscophyceae</taxon>
        <taxon>Thalassiosirophycidae</taxon>
        <taxon>Thalassiosirales</taxon>
        <taxon>Skeletonemataceae</taxon>
        <taxon>Skeletonema</taxon>
        <taxon>Skeletonema marinoi-dohrnii complex</taxon>
    </lineage>
</organism>
<evidence type="ECO:0000313" key="2">
    <source>
        <dbReference type="EMBL" id="KAK1747153.1"/>
    </source>
</evidence>
<comment type="caution">
    <text evidence="2">The sequence shown here is derived from an EMBL/GenBank/DDBJ whole genome shotgun (WGS) entry which is preliminary data.</text>
</comment>
<evidence type="ECO:0000313" key="3">
    <source>
        <dbReference type="Proteomes" id="UP001224775"/>
    </source>
</evidence>
<dbReference type="EMBL" id="JATAAI010000003">
    <property type="protein sequence ID" value="KAK1747153.1"/>
    <property type="molecule type" value="Genomic_DNA"/>
</dbReference>
<gene>
    <name evidence="2" type="ORF">QTG54_002497</name>
</gene>
<feature type="domain" description="WW" evidence="1">
    <location>
        <begin position="52"/>
        <end position="88"/>
    </location>
</feature>
<keyword evidence="3" id="KW-1185">Reference proteome</keyword>
<dbReference type="InterPro" id="IPR001202">
    <property type="entry name" value="WW_dom"/>
</dbReference>
<dbReference type="PROSITE" id="PS50020">
    <property type="entry name" value="WW_DOMAIN_2"/>
    <property type="match status" value="1"/>
</dbReference>
<protein>
    <recommendedName>
        <fullName evidence="1">WW domain-containing protein</fullName>
    </recommendedName>
</protein>
<dbReference type="Proteomes" id="UP001224775">
    <property type="component" value="Unassembled WGS sequence"/>
</dbReference>
<sequence length="560" mass="61451">MTTHHPFRAKYNDMRTMGAAPEPPFDPFEGMEPDNINYVHSLNADETHNLWTSLPEGWIRRDPKDISPNQPPYLHEPSGQVSWKNPNHDAIMKVVNKEDNTTITPTLKHKNSSISNKSVKKLRLMLKAGAPLGAVEQKAKLEGVDMAIVLSSSSDENNVNNEMTKIPDILIKKYKRMLKAGITMDRVQQLASIETGASPEEVEFIVTADPPAGVGGAEMSEEVAHQKRMTKFLRMQRAGIPVIAIANAARLQGFDVDEVTAALEGGSGSGSDSSSPVNVVVEDVNENTDQNLTAIDGTAEEMAGKIHVTNEKVASIRSHFTLLEGKKMAFPSARGCNLTDLVRKMAQTVAKTSRFHSGSAQNEIIVDVMTLFHALGALKGVQFARDEFNCTIGEQALGMSEELAFSKRHGFTEIARSIGMVLPDSFDEAMDIDGLDELVSSIETTKMNDLVRAKALLVDGYYDFDSLHLMYSPGSFVVAKHAGGGGIDSVCQVLWGRYTQGKTILGKPMKYFQLCVRYVVPLLDGKATFAETVQGIECLKDKGSGRWRCRSRIIICPSYR</sequence>
<name>A0AAD8YJJ0_9STRA</name>
<evidence type="ECO:0000259" key="1">
    <source>
        <dbReference type="PROSITE" id="PS50020"/>
    </source>
</evidence>
<proteinExistence type="predicted"/>
<dbReference type="AlphaFoldDB" id="A0AAD8YJJ0"/>